<dbReference type="InterPro" id="IPR013083">
    <property type="entry name" value="Znf_RING/FYVE/PHD"/>
</dbReference>
<feature type="compositionally biased region" description="Polar residues" evidence="5">
    <location>
        <begin position="191"/>
        <end position="201"/>
    </location>
</feature>
<keyword evidence="8" id="KW-1185">Reference proteome</keyword>
<dbReference type="PROSITE" id="PS50016">
    <property type="entry name" value="ZF_PHD_2"/>
    <property type="match status" value="1"/>
</dbReference>
<evidence type="ECO:0000259" key="6">
    <source>
        <dbReference type="PROSITE" id="PS50016"/>
    </source>
</evidence>
<gene>
    <name evidence="7" type="ORF">MGAL_10B040636</name>
</gene>
<dbReference type="InterPro" id="IPR001965">
    <property type="entry name" value="Znf_PHD"/>
</dbReference>
<dbReference type="Proteomes" id="UP000596742">
    <property type="component" value="Unassembled WGS sequence"/>
</dbReference>
<sequence length="394" mass="44555">MLTSLNDNITSTISKLTSSAPNPNYNLAAVNTNCHNNLDDLAISFRTYESKESNEDTDICPICNKISLLDTIECSECSLWIHNECAGLSQSAVNALNSLDFICAMCTDNMLYEVDTDCCNNSQNLHPERSSFVANDTPPDTYVRPLTPHSSQPEDVPNSAMDATDETTLVKGIYNQHDTSVLANNAKDNHYQQNTDSSLSDNIPKKPKRQNIRTMKPKINNAEDKAYILKLENEGNKLKSTLEMQSNLRQQNKQTEAASCNINSSQQSSTSNHLNSNLHSNDTIEQRFRMLEMQMLQNLSMNNMLANQHMQFMMLQQQYVHQPSFQQSSLQPNPNLGFSMYSHMSISRHIPPPPGYLQNITTNVPIEINQHPLHYQQPIIRQNAYQQHIHHSAN</sequence>
<evidence type="ECO:0000256" key="5">
    <source>
        <dbReference type="SAM" id="MobiDB-lite"/>
    </source>
</evidence>
<evidence type="ECO:0000313" key="8">
    <source>
        <dbReference type="Proteomes" id="UP000596742"/>
    </source>
</evidence>
<feature type="compositionally biased region" description="Polar residues" evidence="5">
    <location>
        <begin position="247"/>
        <end position="258"/>
    </location>
</feature>
<feature type="compositionally biased region" description="Low complexity" evidence="5">
    <location>
        <begin position="259"/>
        <end position="278"/>
    </location>
</feature>
<dbReference type="EMBL" id="UYJE01002280">
    <property type="protein sequence ID" value="VDI09335.1"/>
    <property type="molecule type" value="Genomic_DNA"/>
</dbReference>
<dbReference type="SUPFAM" id="SSF57903">
    <property type="entry name" value="FYVE/PHD zinc finger"/>
    <property type="match status" value="1"/>
</dbReference>
<feature type="region of interest" description="Disordered" evidence="5">
    <location>
        <begin position="247"/>
        <end position="278"/>
    </location>
</feature>
<evidence type="ECO:0000256" key="1">
    <source>
        <dbReference type="ARBA" id="ARBA00022723"/>
    </source>
</evidence>
<keyword evidence="1" id="KW-0479">Metal-binding</keyword>
<dbReference type="Gene3D" id="3.30.40.10">
    <property type="entry name" value="Zinc/RING finger domain, C3HC4 (zinc finger)"/>
    <property type="match status" value="1"/>
</dbReference>
<comment type="caution">
    <text evidence="7">The sequence shown here is derived from an EMBL/GenBank/DDBJ whole genome shotgun (WGS) entry which is preliminary data.</text>
</comment>
<accession>A0A8B6CSS8</accession>
<dbReference type="AlphaFoldDB" id="A0A8B6CSS8"/>
<keyword evidence="3" id="KW-0862">Zinc</keyword>
<evidence type="ECO:0000256" key="3">
    <source>
        <dbReference type="ARBA" id="ARBA00022833"/>
    </source>
</evidence>
<proteinExistence type="predicted"/>
<evidence type="ECO:0000313" key="7">
    <source>
        <dbReference type="EMBL" id="VDI09335.1"/>
    </source>
</evidence>
<protein>
    <recommendedName>
        <fullName evidence="6">PHD-type domain-containing protein</fullName>
    </recommendedName>
</protein>
<dbReference type="OrthoDB" id="10002605at2759"/>
<name>A0A8B6CSS8_MYTGA</name>
<dbReference type="Pfam" id="PF00628">
    <property type="entry name" value="PHD"/>
    <property type="match status" value="1"/>
</dbReference>
<dbReference type="GO" id="GO:0008270">
    <property type="term" value="F:zinc ion binding"/>
    <property type="evidence" value="ECO:0007669"/>
    <property type="project" value="UniProtKB-KW"/>
</dbReference>
<keyword evidence="2 4" id="KW-0863">Zinc-finger</keyword>
<feature type="region of interest" description="Disordered" evidence="5">
    <location>
        <begin position="186"/>
        <end position="211"/>
    </location>
</feature>
<evidence type="ECO:0000256" key="2">
    <source>
        <dbReference type="ARBA" id="ARBA00022771"/>
    </source>
</evidence>
<dbReference type="SMART" id="SM00249">
    <property type="entry name" value="PHD"/>
    <property type="match status" value="1"/>
</dbReference>
<feature type="domain" description="PHD-type" evidence="6">
    <location>
        <begin position="57"/>
        <end position="109"/>
    </location>
</feature>
<evidence type="ECO:0000256" key="4">
    <source>
        <dbReference type="PROSITE-ProRule" id="PRU00146"/>
    </source>
</evidence>
<reference evidence="7" key="1">
    <citation type="submission" date="2018-11" db="EMBL/GenBank/DDBJ databases">
        <authorList>
            <person name="Alioto T."/>
            <person name="Alioto T."/>
        </authorList>
    </citation>
    <scope>NUCLEOTIDE SEQUENCE</scope>
</reference>
<dbReference type="InterPro" id="IPR011011">
    <property type="entry name" value="Znf_FYVE_PHD"/>
</dbReference>
<organism evidence="7 8">
    <name type="scientific">Mytilus galloprovincialis</name>
    <name type="common">Mediterranean mussel</name>
    <dbReference type="NCBI Taxonomy" id="29158"/>
    <lineage>
        <taxon>Eukaryota</taxon>
        <taxon>Metazoa</taxon>
        <taxon>Spiralia</taxon>
        <taxon>Lophotrochozoa</taxon>
        <taxon>Mollusca</taxon>
        <taxon>Bivalvia</taxon>
        <taxon>Autobranchia</taxon>
        <taxon>Pteriomorphia</taxon>
        <taxon>Mytilida</taxon>
        <taxon>Mytiloidea</taxon>
        <taxon>Mytilidae</taxon>
        <taxon>Mytilinae</taxon>
        <taxon>Mytilus</taxon>
    </lineage>
</organism>
<dbReference type="CDD" id="cd15517">
    <property type="entry name" value="PHD_TCF19_like"/>
    <property type="match status" value="1"/>
</dbReference>
<dbReference type="InterPro" id="IPR019787">
    <property type="entry name" value="Znf_PHD-finger"/>
</dbReference>